<feature type="chain" id="PRO_5037351022" evidence="2">
    <location>
        <begin position="23"/>
        <end position="1064"/>
    </location>
</feature>
<dbReference type="Gene3D" id="2.160.20.110">
    <property type="match status" value="1"/>
</dbReference>
<name>A0A967AGT2_9FLAO</name>
<keyword evidence="5" id="KW-1185">Reference proteome</keyword>
<evidence type="ECO:0000256" key="1">
    <source>
        <dbReference type="SAM" id="MobiDB-lite"/>
    </source>
</evidence>
<evidence type="ECO:0000256" key="2">
    <source>
        <dbReference type="SAM" id="SignalP"/>
    </source>
</evidence>
<feature type="region of interest" description="Disordered" evidence="1">
    <location>
        <begin position="170"/>
        <end position="189"/>
    </location>
</feature>
<organism evidence="4 5">
    <name type="scientific">Psychroflexus maritimus</name>
    <dbReference type="NCBI Taxonomy" id="2714865"/>
    <lineage>
        <taxon>Bacteria</taxon>
        <taxon>Pseudomonadati</taxon>
        <taxon>Bacteroidota</taxon>
        <taxon>Flavobacteriia</taxon>
        <taxon>Flavobacteriales</taxon>
        <taxon>Flavobacteriaceae</taxon>
        <taxon>Psychroflexus</taxon>
    </lineage>
</organism>
<dbReference type="Pfam" id="PF07581">
    <property type="entry name" value="Glug"/>
    <property type="match status" value="1"/>
</dbReference>
<reference evidence="4" key="1">
    <citation type="submission" date="2020-03" db="EMBL/GenBank/DDBJ databases">
        <title>Psychroflexus Maritimus sp. nov., isolate from marine sediment.</title>
        <authorList>
            <person name="Zhong Y.-L."/>
        </authorList>
    </citation>
    <scope>NUCLEOTIDE SEQUENCE</scope>
    <source>
        <strain evidence="4">C1</strain>
    </source>
</reference>
<dbReference type="AlphaFoldDB" id="A0A967AGT2"/>
<evidence type="ECO:0000259" key="3">
    <source>
        <dbReference type="Pfam" id="PF07581"/>
    </source>
</evidence>
<accession>A0A967AGT2</accession>
<gene>
    <name evidence="4" type="ORF">G7034_08090</name>
</gene>
<dbReference type="EMBL" id="JAANAS010000056">
    <property type="protein sequence ID" value="NGZ90211.1"/>
    <property type="molecule type" value="Genomic_DNA"/>
</dbReference>
<evidence type="ECO:0000313" key="5">
    <source>
        <dbReference type="Proteomes" id="UP000643701"/>
    </source>
</evidence>
<evidence type="ECO:0000313" key="4">
    <source>
        <dbReference type="EMBL" id="NGZ90211.1"/>
    </source>
</evidence>
<proteinExistence type="predicted"/>
<feature type="signal peptide" evidence="2">
    <location>
        <begin position="1"/>
        <end position="22"/>
    </location>
</feature>
<comment type="caution">
    <text evidence="4">The sequence shown here is derived from an EMBL/GenBank/DDBJ whole genome shotgun (WGS) entry which is preliminary data.</text>
</comment>
<dbReference type="Proteomes" id="UP000643701">
    <property type="component" value="Unassembled WGS sequence"/>
</dbReference>
<keyword evidence="2" id="KW-0732">Signal</keyword>
<dbReference type="InterPro" id="IPR011493">
    <property type="entry name" value="GLUG"/>
</dbReference>
<feature type="domain" description="GLUG" evidence="3">
    <location>
        <begin position="170"/>
        <end position="192"/>
    </location>
</feature>
<feature type="region of interest" description="Disordered" evidence="1">
    <location>
        <begin position="236"/>
        <end position="275"/>
    </location>
</feature>
<sequence length="1064" mass="114168">MIKKLKFTLLSLVFMSTGIAMSQGTQPNGSGSSVDPYKIATKENLLWLSQNSSTEWDAVYEQTADILFEDADFESSGDFYNNSDGFLPIGDGTTNFTGSYDGQGNTIDGLFIDRSSEALNGLFGYIGDGGEVTNLGVANVNLTGQNQMGGLAGRNNGRIENSFTTGVVDGGERTGGLVGHNEGTGTIENSYSGTEVIAGSQGNQEKIGGLVGDNSNASIKKSYSFGVVDQAGVASPVGGLSGREDGGDAENADSFWDTQTSGQSSSGGGTGKTTSEMQDVATFTNESTSGLSLAWDFVNDPNNDLGTDDIWNIDASINDGYPHLDKVVPKKIQFVLNSPADGSTGIPTPTELDVTVTSSSGNPINIEFFQVSGWDIDTASYDEIEIDTQDTGPEGIHFSADGETMYVMGYSDEEVYQFDLATPWDLSTAVFEYSQANVNANSTDLFISPDGTNYYELEKADGEIHWMDMVGGEINTVDTQNINATISTQSSDPEDIYFSPDGTMLYELSNSSIYEYELSTAWDISTATYSNVSISTQDASSTGLFFHPDGEKMYELGDGSNQLHQFSLSTAWDLSTATPDNISIDLDHGDAHSLFFNPTGTQLYYVGRGAERAYSYSLNGTGEIIASVSNVDSGSDATHTWEGLDELTHYEWYATANDGSTSTTSDSWSFRTGSPIKWTGATDSQWNTSSNWLENNTPINSDDVLILGTATNMPIVSTDVEINNLEIESNADLTINPDKILKVNHNITNNGQITFKSDATGDSYLDEFTGSITGTGDVVVEKYYPAKRAFRMVASPVDGGRMFDNWQNGGANEAGIGTHITGGSTANGFDQTATGNPSMFEFITGTGWQAIANTNATNLTVGTPYRLMIRGDRDPNLLLDNNATPNPTTLIATGELKVGTESFNFPSAAFSGTTYAFVANPYQSRIDVSSVLTANTNAMNDKYWVWDPMINTRGGFVLVAENNNTWGLTPSDTTNTSPFSTVPKFIEPGQAFFIQLIGTDSNISFTESVKDNTTSPKPAPFSDNQMSLLFELQNEGNQVIDAIRLRFATDGITEVDAADIAKMG</sequence>
<protein>
    <submittedName>
        <fullName evidence="4">WD40 repeat domain-containing protein</fullName>
    </submittedName>
</protein>
<dbReference type="SUPFAM" id="SSF75011">
    <property type="entry name" value="3-carboxy-cis,cis-mucoante lactonizing enzyme"/>
    <property type="match status" value="1"/>
</dbReference>
<dbReference type="InterPro" id="IPR015943">
    <property type="entry name" value="WD40/YVTN_repeat-like_dom_sf"/>
</dbReference>
<feature type="non-terminal residue" evidence="4">
    <location>
        <position position="1064"/>
    </location>
</feature>
<dbReference type="Gene3D" id="2.130.10.10">
    <property type="entry name" value="YVTN repeat-like/Quinoprotein amine dehydrogenase"/>
    <property type="match status" value="1"/>
</dbReference>